<dbReference type="Gene3D" id="1.25.10.10">
    <property type="entry name" value="Leucine-rich Repeat Variant"/>
    <property type="match status" value="1"/>
</dbReference>
<dbReference type="GO" id="GO:0009786">
    <property type="term" value="P:regulation of asymmetric cell division"/>
    <property type="evidence" value="ECO:0007669"/>
    <property type="project" value="TreeGrafter"/>
</dbReference>
<dbReference type="EMBL" id="JAIZAY010000012">
    <property type="protein sequence ID" value="KAJ8032241.1"/>
    <property type="molecule type" value="Genomic_DNA"/>
</dbReference>
<evidence type="ECO:0000259" key="2">
    <source>
        <dbReference type="Pfam" id="PF19427"/>
    </source>
</evidence>
<proteinExistence type="predicted"/>
<name>A0A9Q1BTE9_HOLLE</name>
<dbReference type="Proteomes" id="UP001152320">
    <property type="component" value="Chromosome 12"/>
</dbReference>
<evidence type="ECO:0000256" key="1">
    <source>
        <dbReference type="SAM" id="Phobius"/>
    </source>
</evidence>
<dbReference type="GO" id="GO:0008356">
    <property type="term" value="P:asymmetric cell division"/>
    <property type="evidence" value="ECO:0007669"/>
    <property type="project" value="InterPro"/>
</dbReference>
<keyword evidence="1" id="KW-0472">Membrane</keyword>
<dbReference type="GO" id="GO:0008093">
    <property type="term" value="F:cytoskeletal anchor activity"/>
    <property type="evidence" value="ECO:0007669"/>
    <property type="project" value="TreeGrafter"/>
</dbReference>
<dbReference type="SUPFAM" id="SSF48371">
    <property type="entry name" value="ARM repeat"/>
    <property type="match status" value="1"/>
</dbReference>
<keyword evidence="4" id="KW-1185">Reference proteome</keyword>
<dbReference type="GO" id="GO:0000132">
    <property type="term" value="P:establishment of mitotic spindle orientation"/>
    <property type="evidence" value="ECO:0007669"/>
    <property type="project" value="TreeGrafter"/>
</dbReference>
<evidence type="ECO:0000313" key="4">
    <source>
        <dbReference type="Proteomes" id="UP001152320"/>
    </source>
</evidence>
<comment type="caution">
    <text evidence="3">The sequence shown here is derived from an EMBL/GenBank/DDBJ whole genome shotgun (WGS) entry which is preliminary data.</text>
</comment>
<dbReference type="GO" id="GO:0045179">
    <property type="term" value="C:apical cortex"/>
    <property type="evidence" value="ECO:0007669"/>
    <property type="project" value="TreeGrafter"/>
</dbReference>
<dbReference type="OrthoDB" id="5796379at2759"/>
<dbReference type="GO" id="GO:0045176">
    <property type="term" value="P:apical protein localization"/>
    <property type="evidence" value="ECO:0007669"/>
    <property type="project" value="TreeGrafter"/>
</dbReference>
<protein>
    <submittedName>
        <fullName evidence="3">Protein inscuteable-like</fullName>
    </submittedName>
</protein>
<gene>
    <name evidence="3" type="ORF">HOLleu_25713</name>
</gene>
<dbReference type="InterPro" id="IPR039921">
    <property type="entry name" value="Inscuteable"/>
</dbReference>
<accession>A0A9Q1BTE9</accession>
<sequence length="292" mass="32374">MKRVNCHLCCGCFFMCICFFQIGGIGYLSQIISSPTSSESLRIEAAALISQLTAPEIVSDFRQSRFHQHLEVLLRALTDLMEQSRDPLVFLVASSAVANITFMGSIVFEFLAQDNAAKILVEGSKEGKVESLNIKDQVVTIFANMAEDQACRESIKQYEGIPLLIELLQTQVAGFETEDNKQASDEVVHDAKLCEQIQQKSAIALARLSKDKTCAAEIKQLEGISIFSRICRTSSYRNKSVPVLIACLAALRRLHHALGPSSFHQDDIDILVRPKMIESIFSCSSMSEESFV</sequence>
<evidence type="ECO:0000313" key="3">
    <source>
        <dbReference type="EMBL" id="KAJ8032241.1"/>
    </source>
</evidence>
<dbReference type="AlphaFoldDB" id="A0A9Q1BTE9"/>
<dbReference type="InterPro" id="IPR045789">
    <property type="entry name" value="Insc_C"/>
</dbReference>
<reference evidence="3" key="1">
    <citation type="submission" date="2021-10" db="EMBL/GenBank/DDBJ databases">
        <title>Tropical sea cucumber genome reveals ecological adaptation and Cuvierian tubules defense mechanism.</title>
        <authorList>
            <person name="Chen T."/>
        </authorList>
    </citation>
    <scope>NUCLEOTIDE SEQUENCE</scope>
    <source>
        <strain evidence="3">Nanhai2018</strain>
        <tissue evidence="3">Muscle</tissue>
    </source>
</reference>
<feature type="transmembrane region" description="Helical" evidence="1">
    <location>
        <begin position="12"/>
        <end position="32"/>
    </location>
</feature>
<organism evidence="3 4">
    <name type="scientific">Holothuria leucospilota</name>
    <name type="common">Black long sea cucumber</name>
    <name type="synonym">Mertensiothuria leucospilota</name>
    <dbReference type="NCBI Taxonomy" id="206669"/>
    <lineage>
        <taxon>Eukaryota</taxon>
        <taxon>Metazoa</taxon>
        <taxon>Echinodermata</taxon>
        <taxon>Eleutherozoa</taxon>
        <taxon>Echinozoa</taxon>
        <taxon>Holothuroidea</taxon>
        <taxon>Aspidochirotacea</taxon>
        <taxon>Aspidochirotida</taxon>
        <taxon>Holothuriidae</taxon>
        <taxon>Holothuria</taxon>
    </lineage>
</organism>
<feature type="domain" description="Protein inscuteable homologue C-terminal" evidence="2">
    <location>
        <begin position="21"/>
        <end position="292"/>
    </location>
</feature>
<keyword evidence="1" id="KW-0812">Transmembrane</keyword>
<dbReference type="PANTHER" id="PTHR21386:SF0">
    <property type="entry name" value="PROTEIN INSCUTEABLE HOMOLOG"/>
    <property type="match status" value="1"/>
</dbReference>
<dbReference type="PANTHER" id="PTHR21386">
    <property type="entry name" value="INSCUTEABLE"/>
    <property type="match status" value="1"/>
</dbReference>
<dbReference type="InterPro" id="IPR011989">
    <property type="entry name" value="ARM-like"/>
</dbReference>
<keyword evidence="1" id="KW-1133">Transmembrane helix</keyword>
<dbReference type="InterPro" id="IPR016024">
    <property type="entry name" value="ARM-type_fold"/>
</dbReference>
<feature type="transmembrane region" description="Helical" evidence="1">
    <location>
        <begin position="88"/>
        <end position="111"/>
    </location>
</feature>
<dbReference type="Pfam" id="PF19427">
    <property type="entry name" value="Insc_C"/>
    <property type="match status" value="1"/>
</dbReference>